<keyword evidence="5 9" id="KW-0448">Lipopolysaccharide biosynthesis</keyword>
<dbReference type="NCBIfam" id="TIGR02207">
    <property type="entry name" value="lipid_A_htrB"/>
    <property type="match status" value="1"/>
</dbReference>
<comment type="subcellular location">
    <subcellularLocation>
        <location evidence="9">Cell inner membrane</location>
        <topology evidence="9">Single-pass membrane protein</topology>
    </subcellularLocation>
</comment>
<comment type="pathway">
    <text evidence="9">Bacterial outer membrane biogenesis; lipopolysaccharide biosynthesis.</text>
</comment>
<dbReference type="Proteomes" id="UP001211544">
    <property type="component" value="Plasmid pGABEKP28_2"/>
</dbReference>
<comment type="pathway">
    <text evidence="9">Glycolipid biosynthesis; KDO(2)-lipid A biosynthesis; KDO(2)-lipid A from CMP-3-deoxy-D-manno-octulosonate and lipid IV(A): step 3/4.</text>
</comment>
<dbReference type="Pfam" id="PF03279">
    <property type="entry name" value="Lip_A_acyltrans"/>
    <property type="match status" value="1"/>
</dbReference>
<dbReference type="PIRSF" id="PIRSF026649">
    <property type="entry name" value="MsbB"/>
    <property type="match status" value="1"/>
</dbReference>
<dbReference type="GO" id="GO:0005886">
    <property type="term" value="C:plasma membrane"/>
    <property type="evidence" value="ECO:0007669"/>
    <property type="project" value="UniProtKB-SubCell"/>
</dbReference>
<dbReference type="GO" id="GO:0036104">
    <property type="term" value="P:Kdo2-lipid A biosynthetic process"/>
    <property type="evidence" value="ECO:0007669"/>
    <property type="project" value="UniProtKB-UniRule"/>
</dbReference>
<dbReference type="InterPro" id="IPR011920">
    <property type="entry name" value="Lipid_A_LpxL_LpxP"/>
</dbReference>
<feature type="short sequence motif" description="HXXXXD motif" evidence="9">
    <location>
        <begin position="132"/>
        <end position="137"/>
    </location>
</feature>
<protein>
    <recommendedName>
        <fullName evidence="9">Lipid A biosynthesis acyltransferase</fullName>
        <ecNumber evidence="9">2.3.1.241</ecNumber>
    </recommendedName>
    <alternativeName>
        <fullName evidence="9">Kdo(2)-lipid IV(A) acyltransferase</fullName>
    </alternativeName>
</protein>
<evidence type="ECO:0000313" key="11">
    <source>
        <dbReference type="EMBL" id="WBG93479.1"/>
    </source>
</evidence>
<comment type="catalytic activity">
    <reaction evidence="9">
        <text>an alpha-Kdo-(2-&gt;4)-alpha-Kdo-(2-&gt;6)-lipid IVA + a fatty acyl-[ACP] = an alpha-Kdo-(2-&gt;4)-alpha-Kdo-(2-&gt;6)-(acyl)-lipid IVA + holo-[ACP]</text>
        <dbReference type="Rhea" id="RHEA:69396"/>
        <dbReference type="Rhea" id="RHEA-COMP:9685"/>
        <dbReference type="Rhea" id="RHEA-COMP:14125"/>
        <dbReference type="ChEBI" id="CHEBI:64479"/>
        <dbReference type="ChEBI" id="CHEBI:138651"/>
        <dbReference type="ChEBI" id="CHEBI:176429"/>
        <dbReference type="ChEBI" id="CHEBI:176430"/>
        <dbReference type="EC" id="2.3.1.241"/>
    </reaction>
</comment>
<keyword evidence="2 9" id="KW-0997">Cell inner membrane</keyword>
<keyword evidence="11" id="KW-0614">Plasmid</keyword>
<feature type="region of interest" description="Disordered" evidence="10">
    <location>
        <begin position="311"/>
        <end position="333"/>
    </location>
</feature>
<keyword evidence="8 9" id="KW-0012">Acyltransferase</keyword>
<keyword evidence="3 9" id="KW-0808">Transferase</keyword>
<evidence type="ECO:0000256" key="1">
    <source>
        <dbReference type="ARBA" id="ARBA00022475"/>
    </source>
</evidence>
<evidence type="ECO:0000256" key="7">
    <source>
        <dbReference type="ARBA" id="ARBA00023136"/>
    </source>
</evidence>
<keyword evidence="12" id="KW-1185">Reference proteome</keyword>
<dbReference type="PANTHER" id="PTHR30606:SF9">
    <property type="entry name" value="LIPID A BIOSYNTHESIS LAUROYLTRANSFERASE"/>
    <property type="match status" value="1"/>
</dbReference>
<keyword evidence="7 9" id="KW-0472">Membrane</keyword>
<dbReference type="GO" id="GO:0009103">
    <property type="term" value="P:lipopolysaccharide biosynthetic process"/>
    <property type="evidence" value="ECO:0007669"/>
    <property type="project" value="UniProtKB-UniRule"/>
</dbReference>
<evidence type="ECO:0000256" key="4">
    <source>
        <dbReference type="ARBA" id="ARBA00022692"/>
    </source>
</evidence>
<evidence type="ECO:0000256" key="10">
    <source>
        <dbReference type="SAM" id="MobiDB-lite"/>
    </source>
</evidence>
<dbReference type="GO" id="GO:0009245">
    <property type="term" value="P:lipid A biosynthetic process"/>
    <property type="evidence" value="ECO:0007669"/>
    <property type="project" value="InterPro"/>
</dbReference>
<dbReference type="EC" id="2.3.1.241" evidence="9"/>
<feature type="compositionally biased region" description="Polar residues" evidence="10">
    <location>
        <begin position="323"/>
        <end position="333"/>
    </location>
</feature>
<dbReference type="PANTHER" id="PTHR30606">
    <property type="entry name" value="LIPID A BIOSYNTHESIS LAUROYL ACYLTRANSFERASE"/>
    <property type="match status" value="1"/>
</dbReference>
<geneLocation type="plasmid" evidence="11 12">
    <name>pGABEKP28_2</name>
</geneLocation>
<keyword evidence="4 9" id="KW-0812">Transmembrane</keyword>
<gene>
    <name evidence="9" type="primary">lpxL</name>
    <name evidence="11" type="ORF">N5580_21205</name>
</gene>
<evidence type="ECO:0000256" key="2">
    <source>
        <dbReference type="ARBA" id="ARBA00022519"/>
    </source>
</evidence>
<keyword evidence="6 9" id="KW-1133">Transmembrane helix</keyword>
<evidence type="ECO:0000313" key="12">
    <source>
        <dbReference type="Proteomes" id="UP001211544"/>
    </source>
</evidence>
<dbReference type="CDD" id="cd07984">
    <property type="entry name" value="LPLAT_LABLAT-like"/>
    <property type="match status" value="1"/>
</dbReference>
<name>A0AAJ5QQZ9_9GAMM</name>
<evidence type="ECO:0000256" key="3">
    <source>
        <dbReference type="ARBA" id="ARBA00022679"/>
    </source>
</evidence>
<dbReference type="InterPro" id="IPR004960">
    <property type="entry name" value="LipA_acyltrans"/>
</dbReference>
<evidence type="ECO:0000256" key="6">
    <source>
        <dbReference type="ARBA" id="ARBA00022989"/>
    </source>
</evidence>
<sequence length="333" mass="38045">MTKLPQFSAAFLHPRYWLSWLGIAALWSLVQLPYPLLFKTGHLLGRLALRMLPRRAEIARRNLALCFPQMSEQERESLLLRNFESVGMGVIETGMAWFWPEWRVRKCFTVSGYEHMERARTRGQGVVLIGMHFLTLELGARIFGMLNPGVGVYRPNNNALLDWLQTRGRLRSNKTMLDRYDLKGMIRALKQNEILWYAPDHDYGKNNSVFVPFFAVPDAATTAGSYMLVKSASPAVIPFVPRRKADGTGYELIILPDIGDTLKGADKETVARLMNQAIEEAVLLAPEQYMWLHRRFKTRPEGQPALYSRKKPRVSLGDPLPEQTFSRHSGTQL</sequence>
<dbReference type="HAMAP" id="MF_01942">
    <property type="entry name" value="Lipid_A_LpxL_LpxP"/>
    <property type="match status" value="1"/>
</dbReference>
<reference evidence="11 12" key="1">
    <citation type="journal article" date="2022" name="J Glob Antimicrob Resist">
        <title>First complete genome of a multidrug resistant strain of the novel human pathogen Kalamiella piersonii (GABEKP28) identified in human saliva.</title>
        <authorList>
            <person name="McDonagh F."/>
            <person name="Singh N.K."/>
            <person name="Venkateswaran K."/>
            <person name="Lonappan A.M."/>
            <person name="Hallahan B."/>
            <person name="Tuohy A."/>
            <person name="Burke L."/>
            <person name="Kovarova A."/>
            <person name="Miliotis G."/>
        </authorList>
    </citation>
    <scope>NUCLEOTIDE SEQUENCE [LARGE SCALE GENOMIC DNA]</scope>
    <source>
        <strain evidence="11 12">GABEKP28</strain>
    </source>
</reference>
<feature type="transmembrane region" description="Helical" evidence="9">
    <location>
        <begin position="17"/>
        <end position="37"/>
    </location>
</feature>
<dbReference type="KEGG" id="kpie:N5580_21205"/>
<accession>A0AAJ5QQZ9</accession>
<keyword evidence="1 9" id="KW-1003">Cell membrane</keyword>
<dbReference type="EMBL" id="CP104760">
    <property type="protein sequence ID" value="WBG93479.1"/>
    <property type="molecule type" value="Genomic_DNA"/>
</dbReference>
<evidence type="ECO:0000256" key="9">
    <source>
        <dbReference type="HAMAP-Rule" id="MF_01942"/>
    </source>
</evidence>
<dbReference type="AlphaFoldDB" id="A0AAJ5QQZ9"/>
<dbReference type="GO" id="GO:0008913">
    <property type="term" value="F:Kdo2-lipid IVA acyltransferase activity"/>
    <property type="evidence" value="ECO:0007669"/>
    <property type="project" value="UniProtKB-EC"/>
</dbReference>
<organism evidence="11 12">
    <name type="scientific">Pantoea piersonii</name>
    <dbReference type="NCBI Taxonomy" id="2364647"/>
    <lineage>
        <taxon>Bacteria</taxon>
        <taxon>Pseudomonadati</taxon>
        <taxon>Pseudomonadota</taxon>
        <taxon>Gammaproteobacteria</taxon>
        <taxon>Enterobacterales</taxon>
        <taxon>Erwiniaceae</taxon>
        <taxon>Pantoea</taxon>
    </lineage>
</organism>
<comment type="similarity">
    <text evidence="9">Belongs to the LpxL/LpxM/LpxP family.</text>
</comment>
<evidence type="ECO:0000256" key="5">
    <source>
        <dbReference type="ARBA" id="ARBA00022985"/>
    </source>
</evidence>
<proteinExistence type="inferred from homology"/>
<dbReference type="NCBIfam" id="NF005340">
    <property type="entry name" value="PRK06860.1"/>
    <property type="match status" value="1"/>
</dbReference>
<evidence type="ECO:0000256" key="8">
    <source>
        <dbReference type="ARBA" id="ARBA00023315"/>
    </source>
</evidence>
<comment type="function">
    <text evidence="9">Catalyzes the transfer of an acyl chain from an acyl-[acyl-carrier-protein] (ACP) to a Kdo(2)-lipid IV(A) to form a Kdo(2)-(acyl)-lipid IV(A).</text>
</comment>
<dbReference type="RefSeq" id="WP_269950737.1">
    <property type="nucleotide sequence ID" value="NZ_CP104760.1"/>
</dbReference>